<dbReference type="Gene3D" id="3.40.710.10">
    <property type="entry name" value="DD-peptidase/beta-lactamase superfamily"/>
    <property type="match status" value="1"/>
</dbReference>
<dbReference type="EMBL" id="JAGEOJ010000015">
    <property type="protein sequence ID" value="MBO2452133.1"/>
    <property type="molecule type" value="Genomic_DNA"/>
</dbReference>
<feature type="compositionally biased region" description="Low complexity" evidence="1">
    <location>
        <begin position="56"/>
        <end position="68"/>
    </location>
</feature>
<dbReference type="RefSeq" id="WP_208260024.1">
    <property type="nucleotide sequence ID" value="NZ_JAGEOJ010000015.1"/>
</dbReference>
<dbReference type="GO" id="GO:0046677">
    <property type="term" value="P:response to antibiotic"/>
    <property type="evidence" value="ECO:0007669"/>
    <property type="project" value="InterPro"/>
</dbReference>
<evidence type="ECO:0000313" key="3">
    <source>
        <dbReference type="EMBL" id="MBO2452133.1"/>
    </source>
</evidence>
<accession>A0A939PL95</accession>
<reference evidence="3" key="1">
    <citation type="submission" date="2021-03" db="EMBL/GenBank/DDBJ databases">
        <authorList>
            <person name="Kanchanasin P."/>
            <person name="Saeng-In P."/>
            <person name="Phongsopitanun W."/>
            <person name="Yuki M."/>
            <person name="Kudo T."/>
            <person name="Ohkuma M."/>
            <person name="Tanasupawat S."/>
        </authorList>
    </citation>
    <scope>NUCLEOTIDE SEQUENCE</scope>
    <source>
        <strain evidence="3">GKU 128</strain>
    </source>
</reference>
<dbReference type="Proteomes" id="UP000669179">
    <property type="component" value="Unassembled WGS sequence"/>
</dbReference>
<comment type="caution">
    <text evidence="3">The sequence shown here is derived from an EMBL/GenBank/DDBJ whole genome shotgun (WGS) entry which is preliminary data.</text>
</comment>
<feature type="compositionally biased region" description="Low complexity" evidence="1">
    <location>
        <begin position="34"/>
        <end position="48"/>
    </location>
</feature>
<evidence type="ECO:0000256" key="1">
    <source>
        <dbReference type="SAM" id="MobiDB-lite"/>
    </source>
</evidence>
<dbReference type="Pfam" id="PF13354">
    <property type="entry name" value="Beta-lactamase2"/>
    <property type="match status" value="1"/>
</dbReference>
<protein>
    <submittedName>
        <fullName evidence="3">Serine hydrolase</fullName>
    </submittedName>
</protein>
<evidence type="ECO:0000313" key="4">
    <source>
        <dbReference type="Proteomes" id="UP000669179"/>
    </source>
</evidence>
<sequence>MRRSVAFLAAAGAAIVGIVAFNDSDRRPDDGKARPFAADQAPAAANAPADPPADPPADASAEVASGAAPASRDADSAVAFDAASLRRKVGGYLAHRPGRAGLMVFDTKTGASFGWGERSTFVTASIMKVDILTGLLLQRQRAHDGLSSGERALAARMIRYSDNSAADALYAKAGRGAGISRTNRLLGLRQTVPYPTRWGASSTSPADQVRLLRKIATGDGPLNAANRHYILGLMGSVSAGQDWGVPAAARPGDRVAVKNGWVQLHYQGTGWAVNTIGRVTGHGHDFLVAVCSVGHPSMETGVATVEHLASMVVGGLRRLPA</sequence>
<name>A0A939PL95_9ACTN</name>
<evidence type="ECO:0000259" key="2">
    <source>
        <dbReference type="Pfam" id="PF13354"/>
    </source>
</evidence>
<dbReference type="AlphaFoldDB" id="A0A939PL95"/>
<dbReference type="GO" id="GO:0030655">
    <property type="term" value="P:beta-lactam antibiotic catabolic process"/>
    <property type="evidence" value="ECO:0007669"/>
    <property type="project" value="InterPro"/>
</dbReference>
<keyword evidence="4" id="KW-1185">Reference proteome</keyword>
<dbReference type="SUPFAM" id="SSF56601">
    <property type="entry name" value="beta-lactamase/transpeptidase-like"/>
    <property type="match status" value="1"/>
</dbReference>
<dbReference type="GO" id="GO:0008800">
    <property type="term" value="F:beta-lactamase activity"/>
    <property type="evidence" value="ECO:0007669"/>
    <property type="project" value="InterPro"/>
</dbReference>
<dbReference type="PANTHER" id="PTHR35333:SF3">
    <property type="entry name" value="BETA-LACTAMASE-TYPE TRANSPEPTIDASE FOLD CONTAINING PROTEIN"/>
    <property type="match status" value="1"/>
</dbReference>
<organism evidence="3 4">
    <name type="scientific">Actinomadura barringtoniae</name>
    <dbReference type="NCBI Taxonomy" id="1427535"/>
    <lineage>
        <taxon>Bacteria</taxon>
        <taxon>Bacillati</taxon>
        <taxon>Actinomycetota</taxon>
        <taxon>Actinomycetes</taxon>
        <taxon>Streptosporangiales</taxon>
        <taxon>Thermomonosporaceae</taxon>
        <taxon>Actinomadura</taxon>
    </lineage>
</organism>
<dbReference type="PANTHER" id="PTHR35333">
    <property type="entry name" value="BETA-LACTAMASE"/>
    <property type="match status" value="1"/>
</dbReference>
<dbReference type="InterPro" id="IPR012338">
    <property type="entry name" value="Beta-lactam/transpept-like"/>
</dbReference>
<feature type="domain" description="Beta-lactamase class A catalytic" evidence="2">
    <location>
        <begin position="151"/>
        <end position="291"/>
    </location>
</feature>
<feature type="region of interest" description="Disordered" evidence="1">
    <location>
        <begin position="24"/>
        <end position="68"/>
    </location>
</feature>
<gene>
    <name evidence="3" type="ORF">J4573_33945</name>
</gene>
<keyword evidence="3" id="KW-0378">Hydrolase</keyword>
<dbReference type="InterPro" id="IPR045155">
    <property type="entry name" value="Beta-lactam_cat"/>
</dbReference>
<feature type="compositionally biased region" description="Basic and acidic residues" evidence="1">
    <location>
        <begin position="24"/>
        <end position="33"/>
    </location>
</feature>
<proteinExistence type="predicted"/>
<dbReference type="InterPro" id="IPR000871">
    <property type="entry name" value="Beta-lactam_class-A"/>
</dbReference>